<dbReference type="EMBL" id="MU853812">
    <property type="protein sequence ID" value="KAK3939343.1"/>
    <property type="molecule type" value="Genomic_DNA"/>
</dbReference>
<reference evidence="3" key="1">
    <citation type="journal article" date="2023" name="Mol. Phylogenet. Evol.">
        <title>Genome-scale phylogeny and comparative genomics of the fungal order Sordariales.</title>
        <authorList>
            <person name="Hensen N."/>
            <person name="Bonometti L."/>
            <person name="Westerberg I."/>
            <person name="Brannstrom I.O."/>
            <person name="Guillou S."/>
            <person name="Cros-Aarteil S."/>
            <person name="Calhoun S."/>
            <person name="Haridas S."/>
            <person name="Kuo A."/>
            <person name="Mondo S."/>
            <person name="Pangilinan J."/>
            <person name="Riley R."/>
            <person name="LaButti K."/>
            <person name="Andreopoulos B."/>
            <person name="Lipzen A."/>
            <person name="Chen C."/>
            <person name="Yan M."/>
            <person name="Daum C."/>
            <person name="Ng V."/>
            <person name="Clum A."/>
            <person name="Steindorff A."/>
            <person name="Ohm R.A."/>
            <person name="Martin F."/>
            <person name="Silar P."/>
            <person name="Natvig D.O."/>
            <person name="Lalanne C."/>
            <person name="Gautier V."/>
            <person name="Ament-Velasquez S.L."/>
            <person name="Kruys A."/>
            <person name="Hutchinson M.I."/>
            <person name="Powell A.J."/>
            <person name="Barry K."/>
            <person name="Miller A.N."/>
            <person name="Grigoriev I.V."/>
            <person name="Debuchy R."/>
            <person name="Gladieux P."/>
            <person name="Hiltunen Thoren M."/>
            <person name="Johannesson H."/>
        </authorList>
    </citation>
    <scope>NUCLEOTIDE SEQUENCE [LARGE SCALE GENOMIC DNA]</scope>
    <source>
        <strain evidence="3">CBS 340.73</strain>
    </source>
</reference>
<dbReference type="SUPFAM" id="SSF56112">
    <property type="entry name" value="Protein kinase-like (PK-like)"/>
    <property type="match status" value="1"/>
</dbReference>
<name>A0AAN6N6Y1_9PEZI</name>
<comment type="caution">
    <text evidence="2">The sequence shown here is derived from an EMBL/GenBank/DDBJ whole genome shotgun (WGS) entry which is preliminary data.</text>
</comment>
<feature type="non-terminal residue" evidence="2">
    <location>
        <position position="1"/>
    </location>
</feature>
<evidence type="ECO:0000313" key="2">
    <source>
        <dbReference type="EMBL" id="KAK3939343.1"/>
    </source>
</evidence>
<dbReference type="GO" id="GO:0004672">
    <property type="term" value="F:protein kinase activity"/>
    <property type="evidence" value="ECO:0007669"/>
    <property type="project" value="InterPro"/>
</dbReference>
<accession>A0AAN6N6Y1</accession>
<dbReference type="PROSITE" id="PS00108">
    <property type="entry name" value="PROTEIN_KINASE_ST"/>
    <property type="match status" value="1"/>
</dbReference>
<proteinExistence type="predicted"/>
<dbReference type="AlphaFoldDB" id="A0AAN6N6Y1"/>
<sequence>SVKAAEAMVLLHSYSIIHADIKPENIVLNARLGLWIINLLGASINGKPPLSLESTQFYLPRSIKDKMLCNIITDLFTLRSSIYQIIMRRQPY</sequence>
<organism evidence="2 3">
    <name type="scientific">Diplogelasinospora grovesii</name>
    <dbReference type="NCBI Taxonomy" id="303347"/>
    <lineage>
        <taxon>Eukaryota</taxon>
        <taxon>Fungi</taxon>
        <taxon>Dikarya</taxon>
        <taxon>Ascomycota</taxon>
        <taxon>Pezizomycotina</taxon>
        <taxon>Sordariomycetes</taxon>
        <taxon>Sordariomycetidae</taxon>
        <taxon>Sordariales</taxon>
        <taxon>Diplogelasinosporaceae</taxon>
        <taxon>Diplogelasinospora</taxon>
    </lineage>
</organism>
<dbReference type="InterPro" id="IPR011009">
    <property type="entry name" value="Kinase-like_dom_sf"/>
</dbReference>
<dbReference type="InterPro" id="IPR000719">
    <property type="entry name" value="Prot_kinase_dom"/>
</dbReference>
<dbReference type="InterPro" id="IPR008271">
    <property type="entry name" value="Ser/Thr_kinase_AS"/>
</dbReference>
<evidence type="ECO:0000259" key="1">
    <source>
        <dbReference type="PROSITE" id="PS50011"/>
    </source>
</evidence>
<feature type="domain" description="Protein kinase" evidence="1">
    <location>
        <begin position="1"/>
        <end position="92"/>
    </location>
</feature>
<keyword evidence="3" id="KW-1185">Reference proteome</keyword>
<dbReference type="PROSITE" id="PS50011">
    <property type="entry name" value="PROTEIN_KINASE_DOM"/>
    <property type="match status" value="1"/>
</dbReference>
<protein>
    <recommendedName>
        <fullName evidence="1">Protein kinase domain-containing protein</fullName>
    </recommendedName>
</protein>
<gene>
    <name evidence="2" type="ORF">QBC46DRAFT_263421</name>
</gene>
<dbReference type="GO" id="GO:0005524">
    <property type="term" value="F:ATP binding"/>
    <property type="evidence" value="ECO:0007669"/>
    <property type="project" value="InterPro"/>
</dbReference>
<dbReference type="Proteomes" id="UP001303473">
    <property type="component" value="Unassembled WGS sequence"/>
</dbReference>
<evidence type="ECO:0000313" key="3">
    <source>
        <dbReference type="Proteomes" id="UP001303473"/>
    </source>
</evidence>
<dbReference type="Gene3D" id="1.10.510.10">
    <property type="entry name" value="Transferase(Phosphotransferase) domain 1"/>
    <property type="match status" value="1"/>
</dbReference>